<evidence type="ECO:0000313" key="1">
    <source>
        <dbReference type="EMBL" id="NDV87058.1"/>
    </source>
</evidence>
<gene>
    <name evidence="1" type="ORF">GTW51_10125</name>
</gene>
<reference evidence="1 2" key="1">
    <citation type="submission" date="2020-01" db="EMBL/GenBank/DDBJ databases">
        <title>Genomes of bacteria type strains.</title>
        <authorList>
            <person name="Chen J."/>
            <person name="Zhu S."/>
            <person name="Chen J."/>
        </authorList>
    </citation>
    <scope>NUCLEOTIDE SEQUENCE [LARGE SCALE GENOMIC DNA]</scope>
    <source>
        <strain evidence="1 2">KCTC 52919</strain>
    </source>
</reference>
<accession>A0A6L9MHB6</accession>
<proteinExistence type="predicted"/>
<comment type="caution">
    <text evidence="1">The sequence shown here is derived from an EMBL/GenBank/DDBJ whole genome shotgun (WGS) entry which is preliminary data.</text>
</comment>
<dbReference type="Proteomes" id="UP000476332">
    <property type="component" value="Unassembled WGS sequence"/>
</dbReference>
<dbReference type="EMBL" id="JAAAMJ010000006">
    <property type="protein sequence ID" value="NDV87058.1"/>
    <property type="molecule type" value="Genomic_DNA"/>
</dbReference>
<evidence type="ECO:0000313" key="2">
    <source>
        <dbReference type="Proteomes" id="UP000476332"/>
    </source>
</evidence>
<name>A0A6L9MHB6_9HYPH</name>
<keyword evidence="2" id="KW-1185">Reference proteome</keyword>
<dbReference type="AlphaFoldDB" id="A0A6L9MHB6"/>
<sequence>MAIAAAYEAGERGADIAERFKVDPSYPRHVARRRGVAPQFPVLSAAMTIARRPDRVGLTYELPKGAWSIEETTRLVELAGAGKNAREAAEILFAEGFPKRTRNAMLGRARVLGICFVGGRRW</sequence>
<protein>
    <submittedName>
        <fullName evidence="1">Uncharacterized protein</fullName>
    </submittedName>
</protein>
<organism evidence="1 2">
    <name type="scientific">Aurantimonas aggregata</name>
    <dbReference type="NCBI Taxonomy" id="2047720"/>
    <lineage>
        <taxon>Bacteria</taxon>
        <taxon>Pseudomonadati</taxon>
        <taxon>Pseudomonadota</taxon>
        <taxon>Alphaproteobacteria</taxon>
        <taxon>Hyphomicrobiales</taxon>
        <taxon>Aurantimonadaceae</taxon>
        <taxon>Aurantimonas</taxon>
    </lineage>
</organism>
<dbReference type="RefSeq" id="WP_163043815.1">
    <property type="nucleotide sequence ID" value="NZ_JAAAMJ010000006.1"/>
</dbReference>